<dbReference type="EMBL" id="LRFG02000001">
    <property type="protein sequence ID" value="PCO06307.1"/>
    <property type="molecule type" value="Genomic_DNA"/>
</dbReference>
<proteinExistence type="predicted"/>
<dbReference type="Proteomes" id="UP000218427">
    <property type="component" value="Unassembled WGS sequence"/>
</dbReference>
<reference evidence="1" key="1">
    <citation type="submission" date="2017-08" db="EMBL/GenBank/DDBJ databases">
        <title>Microbulbifer marisrubri sp. nov., a halophilic alphaproteobacterium isolated from marine sediment of the Yellow Sea, China.</title>
        <authorList>
            <person name="Zhang G."/>
            <person name="Xiong Q."/>
        </authorList>
    </citation>
    <scope>NUCLEOTIDE SEQUENCE [LARGE SCALE GENOMIC DNA]</scope>
    <source>
        <strain evidence="1">WRN-8</strain>
    </source>
</reference>
<keyword evidence="2" id="KW-1185">Reference proteome</keyword>
<evidence type="ECO:0000313" key="1">
    <source>
        <dbReference type="EMBL" id="PCO06307.1"/>
    </source>
</evidence>
<protein>
    <recommendedName>
        <fullName evidence="3">Secreted protein</fullName>
    </recommendedName>
</protein>
<gene>
    <name evidence="1" type="ORF">AWR36_000520</name>
</gene>
<name>A0ABX4I1N4_9GAMM</name>
<sequence length="107" mass="11770">MLIYLFLLSALRASRGALQLDIVAELPPIVVSGTRRIPIPGGSDAAIQAAYGTANNYRQQRLRISVQCRFEASRFEALQPKAKAAVLMRLCETVGERDLADKPPWMG</sequence>
<organism evidence="1 2">
    <name type="scientific">Microbulbifer flavimaris</name>
    <dbReference type="NCBI Taxonomy" id="1781068"/>
    <lineage>
        <taxon>Bacteria</taxon>
        <taxon>Pseudomonadati</taxon>
        <taxon>Pseudomonadota</taxon>
        <taxon>Gammaproteobacteria</taxon>
        <taxon>Cellvibrionales</taxon>
        <taxon>Microbulbiferaceae</taxon>
        <taxon>Microbulbifer</taxon>
    </lineage>
</organism>
<evidence type="ECO:0008006" key="3">
    <source>
        <dbReference type="Google" id="ProtNLM"/>
    </source>
</evidence>
<evidence type="ECO:0000313" key="2">
    <source>
        <dbReference type="Proteomes" id="UP000218427"/>
    </source>
</evidence>
<comment type="caution">
    <text evidence="1">The sequence shown here is derived from an EMBL/GenBank/DDBJ whole genome shotgun (WGS) entry which is preliminary data.</text>
</comment>
<accession>A0ABX4I1N4</accession>